<dbReference type="Proteomes" id="UP000765509">
    <property type="component" value="Unassembled WGS sequence"/>
</dbReference>
<comment type="caution">
    <text evidence="1">The sequence shown here is derived from an EMBL/GenBank/DDBJ whole genome shotgun (WGS) entry which is preliminary data.</text>
</comment>
<protein>
    <submittedName>
        <fullName evidence="1">Uncharacterized protein</fullName>
    </submittedName>
</protein>
<keyword evidence="2" id="KW-1185">Reference proteome</keyword>
<dbReference type="AlphaFoldDB" id="A0A9Q3PZ98"/>
<gene>
    <name evidence="1" type="ORF">O181_117297</name>
</gene>
<organism evidence="1 2">
    <name type="scientific">Austropuccinia psidii MF-1</name>
    <dbReference type="NCBI Taxonomy" id="1389203"/>
    <lineage>
        <taxon>Eukaryota</taxon>
        <taxon>Fungi</taxon>
        <taxon>Dikarya</taxon>
        <taxon>Basidiomycota</taxon>
        <taxon>Pucciniomycotina</taxon>
        <taxon>Pucciniomycetes</taxon>
        <taxon>Pucciniales</taxon>
        <taxon>Sphaerophragmiaceae</taxon>
        <taxon>Austropuccinia</taxon>
    </lineage>
</organism>
<name>A0A9Q3PZ98_9BASI</name>
<sequence length="78" mass="8540">MPIQHSPPERQTRSQARTQAFLTPTPRATLDGTPAVSQLRSHYVPVVVGRIVLSPVSKGLKTSLPNLQANFPAREKPD</sequence>
<reference evidence="1" key="1">
    <citation type="submission" date="2021-03" db="EMBL/GenBank/DDBJ databases">
        <title>Draft genome sequence of rust myrtle Austropuccinia psidii MF-1, a brazilian biotype.</title>
        <authorList>
            <person name="Quecine M.C."/>
            <person name="Pachon D.M.R."/>
            <person name="Bonatelli M.L."/>
            <person name="Correr F.H."/>
            <person name="Franceschini L.M."/>
            <person name="Leite T.F."/>
            <person name="Margarido G.R.A."/>
            <person name="Almeida C.A."/>
            <person name="Ferrarezi J.A."/>
            <person name="Labate C.A."/>
        </authorList>
    </citation>
    <scope>NUCLEOTIDE SEQUENCE</scope>
    <source>
        <strain evidence="1">MF-1</strain>
    </source>
</reference>
<dbReference type="EMBL" id="AVOT02100926">
    <property type="protein sequence ID" value="MBW0577582.1"/>
    <property type="molecule type" value="Genomic_DNA"/>
</dbReference>
<proteinExistence type="predicted"/>
<evidence type="ECO:0000313" key="1">
    <source>
        <dbReference type="EMBL" id="MBW0577582.1"/>
    </source>
</evidence>
<accession>A0A9Q3PZ98</accession>
<evidence type="ECO:0000313" key="2">
    <source>
        <dbReference type="Proteomes" id="UP000765509"/>
    </source>
</evidence>